<reference evidence="1" key="1">
    <citation type="submission" date="2020-03" db="EMBL/GenBank/DDBJ databases">
        <authorList>
            <person name="Weist P."/>
        </authorList>
    </citation>
    <scope>NUCLEOTIDE SEQUENCE</scope>
</reference>
<keyword evidence="2" id="KW-1185">Reference proteome</keyword>
<dbReference type="AlphaFoldDB" id="A0A9N7TW87"/>
<proteinExistence type="predicted"/>
<accession>A0A9N7TW87</accession>
<dbReference type="EMBL" id="CADEAL010000342">
    <property type="protein sequence ID" value="CAB1418828.1"/>
    <property type="molecule type" value="Genomic_DNA"/>
</dbReference>
<sequence>MFSGASRSGVECLFVEQGGKKMGGGNPLKISSRSCFVKVAKSCERGGSRKRESGGNRVHSVWVWVEWLERESERRTERERRSNMPIGSWLLSSPHPPYVCQVWKYLRNENTSAR</sequence>
<comment type="caution">
    <text evidence="1">The sequence shown here is derived from an EMBL/GenBank/DDBJ whole genome shotgun (WGS) entry which is preliminary data.</text>
</comment>
<protein>
    <submittedName>
        <fullName evidence="1">Uncharacterized protein</fullName>
    </submittedName>
</protein>
<name>A0A9N7TW87_PLEPL</name>
<gene>
    <name evidence="1" type="ORF">PLEPLA_LOCUS6654</name>
</gene>
<organism evidence="1 2">
    <name type="scientific">Pleuronectes platessa</name>
    <name type="common">European plaice</name>
    <dbReference type="NCBI Taxonomy" id="8262"/>
    <lineage>
        <taxon>Eukaryota</taxon>
        <taxon>Metazoa</taxon>
        <taxon>Chordata</taxon>
        <taxon>Craniata</taxon>
        <taxon>Vertebrata</taxon>
        <taxon>Euteleostomi</taxon>
        <taxon>Actinopterygii</taxon>
        <taxon>Neopterygii</taxon>
        <taxon>Teleostei</taxon>
        <taxon>Neoteleostei</taxon>
        <taxon>Acanthomorphata</taxon>
        <taxon>Carangaria</taxon>
        <taxon>Pleuronectiformes</taxon>
        <taxon>Pleuronectoidei</taxon>
        <taxon>Pleuronectidae</taxon>
        <taxon>Pleuronectes</taxon>
    </lineage>
</organism>
<evidence type="ECO:0000313" key="1">
    <source>
        <dbReference type="EMBL" id="CAB1418828.1"/>
    </source>
</evidence>
<evidence type="ECO:0000313" key="2">
    <source>
        <dbReference type="Proteomes" id="UP001153269"/>
    </source>
</evidence>
<dbReference type="Proteomes" id="UP001153269">
    <property type="component" value="Unassembled WGS sequence"/>
</dbReference>